<dbReference type="AlphaFoldDB" id="A0ABD6AU40"/>
<name>A0ABD6AU40_9EURY</name>
<keyword evidence="6" id="KW-1185">Reference proteome</keyword>
<accession>A0ABD6AU40</accession>
<dbReference type="GO" id="GO:0016746">
    <property type="term" value="F:acyltransferase activity"/>
    <property type="evidence" value="ECO:0007669"/>
    <property type="project" value="UniProtKB-KW"/>
</dbReference>
<dbReference type="SUPFAM" id="SSF52777">
    <property type="entry name" value="CoA-dependent acyltransferases"/>
    <property type="match status" value="1"/>
</dbReference>
<gene>
    <name evidence="5" type="ORF">ACFSBT_08955</name>
</gene>
<dbReference type="InterPro" id="IPR001078">
    <property type="entry name" value="2-oxoacid_DH_actylTfrase"/>
</dbReference>
<feature type="domain" description="2-oxoacid dehydrogenase acyltransferase catalytic" evidence="4">
    <location>
        <begin position="15"/>
        <end position="140"/>
    </location>
</feature>
<dbReference type="PANTHER" id="PTHR43178:SF5">
    <property type="entry name" value="LIPOAMIDE ACYLTRANSFERASE COMPONENT OF BRANCHED-CHAIN ALPHA-KETO ACID DEHYDROGENASE COMPLEX, MITOCHONDRIAL"/>
    <property type="match status" value="1"/>
</dbReference>
<evidence type="ECO:0000259" key="4">
    <source>
        <dbReference type="Pfam" id="PF00198"/>
    </source>
</evidence>
<evidence type="ECO:0000313" key="6">
    <source>
        <dbReference type="Proteomes" id="UP001597187"/>
    </source>
</evidence>
<evidence type="ECO:0000256" key="1">
    <source>
        <dbReference type="ARBA" id="ARBA00001938"/>
    </source>
</evidence>
<sequence>MNPEDESPEPRPLQRRATADYMRIAGQRSVVYGLVEFDVTDAREVIQNRFEETGERLSFTAFLVGCLGRAIDDHPDVNAYHDWRGRVVRFDDVDVNVLVEKHVDGEKLAIPHVVRRANRRSVVSIHEEIRRVQTSPAESRHSSLASLGLRLPGIVRRQIWRLPQVSPVHWKRLAGTVAVTSVGMFGDGSGWGVSPSNYTCQVIVGGIATKPTVVDGEIVPQEKLSVTVSFDHDVVDGAPAARFTDRLRGLVETSYGLDEHS</sequence>
<protein>
    <submittedName>
        <fullName evidence="5">2-oxo acid dehydrogenase subunit E2</fullName>
    </submittedName>
</protein>
<keyword evidence="2" id="KW-0808">Transferase</keyword>
<comment type="caution">
    <text evidence="5">The sequence shown here is derived from an EMBL/GenBank/DDBJ whole genome shotgun (WGS) entry which is preliminary data.</text>
</comment>
<dbReference type="Proteomes" id="UP001597187">
    <property type="component" value="Unassembled WGS sequence"/>
</dbReference>
<reference evidence="5 6" key="1">
    <citation type="journal article" date="2019" name="Int. J. Syst. Evol. Microbiol.">
        <title>The Global Catalogue of Microorganisms (GCM) 10K type strain sequencing project: providing services to taxonomists for standard genome sequencing and annotation.</title>
        <authorList>
            <consortium name="The Broad Institute Genomics Platform"/>
            <consortium name="The Broad Institute Genome Sequencing Center for Infectious Disease"/>
            <person name="Wu L."/>
            <person name="Ma J."/>
        </authorList>
    </citation>
    <scope>NUCLEOTIDE SEQUENCE [LARGE SCALE GENOMIC DNA]</scope>
    <source>
        <strain evidence="5 6">CGMCC 1.12563</strain>
    </source>
</reference>
<evidence type="ECO:0000256" key="2">
    <source>
        <dbReference type="ARBA" id="ARBA00022679"/>
    </source>
</evidence>
<dbReference type="PANTHER" id="PTHR43178">
    <property type="entry name" value="DIHYDROLIPOAMIDE ACETYLTRANSFERASE COMPONENT OF PYRUVATE DEHYDROGENASE COMPLEX"/>
    <property type="match status" value="1"/>
</dbReference>
<evidence type="ECO:0000256" key="3">
    <source>
        <dbReference type="ARBA" id="ARBA00023315"/>
    </source>
</evidence>
<dbReference type="InterPro" id="IPR050743">
    <property type="entry name" value="2-oxoacid_DH_E2_comp"/>
</dbReference>
<keyword evidence="3" id="KW-0012">Acyltransferase</keyword>
<comment type="cofactor">
    <cofactor evidence="1">
        <name>(R)-lipoate</name>
        <dbReference type="ChEBI" id="CHEBI:83088"/>
    </cofactor>
</comment>
<organism evidence="5 6">
    <name type="scientific">Halomarina rubra</name>
    <dbReference type="NCBI Taxonomy" id="2071873"/>
    <lineage>
        <taxon>Archaea</taxon>
        <taxon>Methanobacteriati</taxon>
        <taxon>Methanobacteriota</taxon>
        <taxon>Stenosarchaea group</taxon>
        <taxon>Halobacteria</taxon>
        <taxon>Halobacteriales</taxon>
        <taxon>Natronomonadaceae</taxon>
        <taxon>Halomarina</taxon>
    </lineage>
</organism>
<dbReference type="Gene3D" id="3.30.559.10">
    <property type="entry name" value="Chloramphenicol acetyltransferase-like domain"/>
    <property type="match status" value="1"/>
</dbReference>
<feature type="domain" description="2-oxoacid dehydrogenase acyltransferase catalytic" evidence="4">
    <location>
        <begin position="175"/>
        <end position="253"/>
    </location>
</feature>
<evidence type="ECO:0000313" key="5">
    <source>
        <dbReference type="EMBL" id="MFD1513405.1"/>
    </source>
</evidence>
<proteinExistence type="predicted"/>
<dbReference type="EMBL" id="JBHUDC010000003">
    <property type="protein sequence ID" value="MFD1513405.1"/>
    <property type="molecule type" value="Genomic_DNA"/>
</dbReference>
<dbReference type="InterPro" id="IPR023213">
    <property type="entry name" value="CAT-like_dom_sf"/>
</dbReference>
<dbReference type="Pfam" id="PF00198">
    <property type="entry name" value="2-oxoacid_dh"/>
    <property type="match status" value="2"/>
</dbReference>
<dbReference type="RefSeq" id="WP_250873358.1">
    <property type="nucleotide sequence ID" value="NZ_JALXFV010000003.1"/>
</dbReference>